<organism evidence="2 3">
    <name type="scientific">Portunus trituberculatus</name>
    <name type="common">Swimming crab</name>
    <name type="synonym">Neptunus trituberculatus</name>
    <dbReference type="NCBI Taxonomy" id="210409"/>
    <lineage>
        <taxon>Eukaryota</taxon>
        <taxon>Metazoa</taxon>
        <taxon>Ecdysozoa</taxon>
        <taxon>Arthropoda</taxon>
        <taxon>Crustacea</taxon>
        <taxon>Multicrustacea</taxon>
        <taxon>Malacostraca</taxon>
        <taxon>Eumalacostraca</taxon>
        <taxon>Eucarida</taxon>
        <taxon>Decapoda</taxon>
        <taxon>Pleocyemata</taxon>
        <taxon>Brachyura</taxon>
        <taxon>Eubrachyura</taxon>
        <taxon>Portunoidea</taxon>
        <taxon>Portunidae</taxon>
        <taxon>Portuninae</taxon>
        <taxon>Portunus</taxon>
    </lineage>
</organism>
<protein>
    <submittedName>
        <fullName evidence="2">Uncharacterized protein</fullName>
    </submittedName>
</protein>
<feature type="region of interest" description="Disordered" evidence="1">
    <location>
        <begin position="133"/>
        <end position="156"/>
    </location>
</feature>
<reference evidence="2 3" key="1">
    <citation type="submission" date="2019-05" db="EMBL/GenBank/DDBJ databases">
        <title>Another draft genome of Portunus trituberculatus and its Hox gene families provides insights of decapod evolution.</title>
        <authorList>
            <person name="Jeong J.-H."/>
            <person name="Song I."/>
            <person name="Kim S."/>
            <person name="Choi T."/>
            <person name="Kim D."/>
            <person name="Ryu S."/>
            <person name="Kim W."/>
        </authorList>
    </citation>
    <scope>NUCLEOTIDE SEQUENCE [LARGE SCALE GENOMIC DNA]</scope>
    <source>
        <tissue evidence="2">Muscle</tissue>
    </source>
</reference>
<accession>A0A5B7CGT2</accession>
<feature type="compositionally biased region" description="Low complexity" evidence="1">
    <location>
        <begin position="146"/>
        <end position="156"/>
    </location>
</feature>
<comment type="caution">
    <text evidence="2">The sequence shown here is derived from an EMBL/GenBank/DDBJ whole genome shotgun (WGS) entry which is preliminary data.</text>
</comment>
<dbReference type="Proteomes" id="UP000324222">
    <property type="component" value="Unassembled WGS sequence"/>
</dbReference>
<gene>
    <name evidence="2" type="ORF">E2C01_001117</name>
</gene>
<name>A0A5B7CGT2_PORTR</name>
<evidence type="ECO:0000256" key="1">
    <source>
        <dbReference type="SAM" id="MobiDB-lite"/>
    </source>
</evidence>
<evidence type="ECO:0000313" key="3">
    <source>
        <dbReference type="Proteomes" id="UP000324222"/>
    </source>
</evidence>
<evidence type="ECO:0000313" key="2">
    <source>
        <dbReference type="EMBL" id="MPC08530.1"/>
    </source>
</evidence>
<dbReference type="EMBL" id="VSRR010000033">
    <property type="protein sequence ID" value="MPC08530.1"/>
    <property type="molecule type" value="Genomic_DNA"/>
</dbReference>
<dbReference type="AlphaFoldDB" id="A0A5B7CGT2"/>
<keyword evidence="3" id="KW-1185">Reference proteome</keyword>
<proteinExistence type="predicted"/>
<sequence length="156" mass="17096">MSLFVPHFLVPQLIHFSRATYGHNGRQPYTLLLQFISQCTEAQRGGSPACSKRGLVVKPVLKEANTTVVCLPFSRTWDDDRQMARQRRSARSGLKAVPAVGGTRRGRGRAAHLVRRGLHSMAQFRVEVSGAPVSGGAASTRHQPLPRRSSVLLSLT</sequence>